<reference evidence="3" key="1">
    <citation type="submission" date="2014-12" db="EMBL/GenBank/DDBJ databases">
        <title>Genome Sequence of Valsa Canker Pathogens Uncovers a Specific Adaption of Colonization on Woody Bark.</title>
        <authorList>
            <person name="Yin Z."/>
            <person name="Liu H."/>
            <person name="Gao X."/>
            <person name="Li Z."/>
            <person name="Song N."/>
            <person name="Ke X."/>
            <person name="Dai Q."/>
            <person name="Wu Y."/>
            <person name="Sun Y."/>
            <person name="Xu J.-R."/>
            <person name="Kang Z.K."/>
            <person name="Wang L."/>
            <person name="Huang L."/>
        </authorList>
    </citation>
    <scope>NUCLEOTIDE SEQUENCE [LARGE SCALE GENOMIC DNA]</scope>
    <source>
        <strain evidence="3">SXYL134</strain>
    </source>
</reference>
<dbReference type="Proteomes" id="UP000078576">
    <property type="component" value="Unassembled WGS sequence"/>
</dbReference>
<evidence type="ECO:0000259" key="1">
    <source>
        <dbReference type="PROSITE" id="PS50011"/>
    </source>
</evidence>
<keyword evidence="2" id="KW-0418">Kinase</keyword>
<dbReference type="InterPro" id="IPR000719">
    <property type="entry name" value="Prot_kinase_dom"/>
</dbReference>
<evidence type="ECO:0000313" key="2">
    <source>
        <dbReference type="EMBL" id="KUI62364.1"/>
    </source>
</evidence>
<dbReference type="PANTHER" id="PTHR24359:SF37">
    <property type="entry name" value="PROTEIN KINASE DOMAIN-CONTAINING PROTEIN"/>
    <property type="match status" value="1"/>
</dbReference>
<dbReference type="GO" id="GO:0005524">
    <property type="term" value="F:ATP binding"/>
    <property type="evidence" value="ECO:0007669"/>
    <property type="project" value="InterPro"/>
</dbReference>
<dbReference type="InterPro" id="IPR011009">
    <property type="entry name" value="Kinase-like_dom_sf"/>
</dbReference>
<evidence type="ECO:0000313" key="3">
    <source>
        <dbReference type="Proteomes" id="UP000078576"/>
    </source>
</evidence>
<proteinExistence type="predicted"/>
<accession>A0A194VER0</accession>
<dbReference type="SMART" id="SM00220">
    <property type="entry name" value="S_TKc"/>
    <property type="match status" value="1"/>
</dbReference>
<gene>
    <name evidence="2" type="ORF">VP1G_11401</name>
</gene>
<dbReference type="PROSITE" id="PS50011">
    <property type="entry name" value="PROTEIN_KINASE_DOM"/>
    <property type="match status" value="1"/>
</dbReference>
<dbReference type="CDD" id="cd00180">
    <property type="entry name" value="PKc"/>
    <property type="match status" value="1"/>
</dbReference>
<dbReference type="AlphaFoldDB" id="A0A194VER0"/>
<dbReference type="GO" id="GO:0004674">
    <property type="term" value="F:protein serine/threonine kinase activity"/>
    <property type="evidence" value="ECO:0007669"/>
    <property type="project" value="TreeGrafter"/>
</dbReference>
<name>A0A194VER0_CYTMA</name>
<dbReference type="OrthoDB" id="1046782at2759"/>
<keyword evidence="2" id="KW-0808">Transferase</keyword>
<feature type="domain" description="Protein kinase" evidence="1">
    <location>
        <begin position="91"/>
        <end position="383"/>
    </location>
</feature>
<dbReference type="PANTHER" id="PTHR24359">
    <property type="entry name" value="SERINE/THREONINE-PROTEIN KINASE SBK1"/>
    <property type="match status" value="1"/>
</dbReference>
<dbReference type="EMBL" id="KN714809">
    <property type="protein sequence ID" value="KUI62364.1"/>
    <property type="molecule type" value="Genomic_DNA"/>
</dbReference>
<sequence>MERVQDAPAFLDAGLTDLHLPLGHQRGKESNLYSYSDHNKEVSVALQWQAKHFDLFDQYQGYMLSPFFELKKGEVPYYKLHAKSVLPFIENKSKERRRLGLHGTVYRVKIHPAHHDLHEGLDEIDDQENNPSFAVKELTDKNMGEDMGFQKEVDAWRKCAGIHGHDHLIKLLAVWRQNDAWHLLQPWADGNLWDYWEESSSVNRDLGLTKWILDQLLGLAEALKQIHRRRSDDLEVRLWGIHGDIKPQNILWFKERTPESNSMGRLVICDFGFTSFHTKASISKVQPEGHSPTYQAPEYGGNPGISQAYDFWSLGCVYLEFITWYLLGYEGVKYTFASRRTNDDKPELFLTDKFFNHDEKGTAFVKESVQKVIITFFLILHLQ</sequence>
<dbReference type="Gene3D" id="1.10.510.10">
    <property type="entry name" value="Transferase(Phosphotransferase) domain 1"/>
    <property type="match status" value="1"/>
</dbReference>
<dbReference type="Pfam" id="PF00069">
    <property type="entry name" value="Pkinase"/>
    <property type="match status" value="1"/>
</dbReference>
<keyword evidence="3" id="KW-1185">Reference proteome</keyword>
<protein>
    <submittedName>
        <fullName evidence="2">Serine/threonine-protein kinase tsuA</fullName>
    </submittedName>
</protein>
<dbReference type="SUPFAM" id="SSF56112">
    <property type="entry name" value="Protein kinase-like (PK-like)"/>
    <property type="match status" value="1"/>
</dbReference>
<dbReference type="STRING" id="694573.A0A194VER0"/>
<organism evidence="2 3">
    <name type="scientific">Cytospora mali</name>
    <name type="common">Apple Valsa canker fungus</name>
    <name type="synonym">Valsa mali</name>
    <dbReference type="NCBI Taxonomy" id="578113"/>
    <lineage>
        <taxon>Eukaryota</taxon>
        <taxon>Fungi</taxon>
        <taxon>Dikarya</taxon>
        <taxon>Ascomycota</taxon>
        <taxon>Pezizomycotina</taxon>
        <taxon>Sordariomycetes</taxon>
        <taxon>Sordariomycetidae</taxon>
        <taxon>Diaporthales</taxon>
        <taxon>Cytosporaceae</taxon>
        <taxon>Cytospora</taxon>
    </lineage>
</organism>